<feature type="binding site" evidence="7">
    <location>
        <position position="94"/>
    </location>
    <ligand>
        <name>Zn(2+)</name>
        <dbReference type="ChEBI" id="CHEBI:29105"/>
        <note>catalytic</note>
    </ligand>
</feature>
<keyword evidence="6 7" id="KW-0862">Zinc</keyword>
<evidence type="ECO:0000313" key="8">
    <source>
        <dbReference type="EMBL" id="OGC63346.1"/>
    </source>
</evidence>
<keyword evidence="7" id="KW-0690">Ribosome biogenesis</keyword>
<dbReference type="PANTHER" id="PTHR46986">
    <property type="entry name" value="ENDORIBONUCLEASE YBEY, CHLOROPLASTIC"/>
    <property type="match status" value="1"/>
</dbReference>
<reference evidence="8 9" key="1">
    <citation type="journal article" date="2016" name="Nat. Commun.">
        <title>Thousands of microbial genomes shed light on interconnected biogeochemical processes in an aquifer system.</title>
        <authorList>
            <person name="Anantharaman K."/>
            <person name="Brown C.T."/>
            <person name="Hug L.A."/>
            <person name="Sharon I."/>
            <person name="Castelle C.J."/>
            <person name="Probst A.J."/>
            <person name="Thomas B.C."/>
            <person name="Singh A."/>
            <person name="Wilkins M.J."/>
            <person name="Karaoz U."/>
            <person name="Brodie E.L."/>
            <person name="Williams K.H."/>
            <person name="Hubbard S.S."/>
            <person name="Banfield J.F."/>
        </authorList>
    </citation>
    <scope>NUCLEOTIDE SEQUENCE [LARGE SCALE GENOMIC DNA]</scope>
</reference>
<evidence type="ECO:0000256" key="5">
    <source>
        <dbReference type="ARBA" id="ARBA00022801"/>
    </source>
</evidence>
<evidence type="ECO:0000256" key="3">
    <source>
        <dbReference type="ARBA" id="ARBA00022723"/>
    </source>
</evidence>
<dbReference type="InterPro" id="IPR002036">
    <property type="entry name" value="YbeY"/>
</dbReference>
<dbReference type="PANTHER" id="PTHR46986:SF1">
    <property type="entry name" value="ENDORIBONUCLEASE YBEY, CHLOROPLASTIC"/>
    <property type="match status" value="1"/>
</dbReference>
<dbReference type="EC" id="3.1.-.-" evidence="7"/>
<dbReference type="Proteomes" id="UP000176614">
    <property type="component" value="Unassembled WGS sequence"/>
</dbReference>
<evidence type="ECO:0000256" key="2">
    <source>
        <dbReference type="ARBA" id="ARBA00022722"/>
    </source>
</evidence>
<dbReference type="SUPFAM" id="SSF55486">
    <property type="entry name" value="Metalloproteases ('zincins'), catalytic domain"/>
    <property type="match status" value="1"/>
</dbReference>
<comment type="subcellular location">
    <subcellularLocation>
        <location evidence="7">Cytoplasm</location>
    </subcellularLocation>
</comment>
<feature type="binding site" evidence="7">
    <location>
        <position position="84"/>
    </location>
    <ligand>
        <name>Zn(2+)</name>
        <dbReference type="ChEBI" id="CHEBI:29105"/>
        <note>catalytic</note>
    </ligand>
</feature>
<dbReference type="AlphaFoldDB" id="A0A1F4W1Q6"/>
<dbReference type="GO" id="GO:0005737">
    <property type="term" value="C:cytoplasm"/>
    <property type="evidence" value="ECO:0007669"/>
    <property type="project" value="UniProtKB-SubCell"/>
</dbReference>
<comment type="function">
    <text evidence="7">Single strand-specific metallo-endoribonuclease involved in late-stage 70S ribosome quality control and in maturation of the 3' terminus of the 16S rRNA.</text>
</comment>
<organism evidence="8 9">
    <name type="scientific">candidate division WWE3 bacterium RIFOXYA2_FULL_46_9</name>
    <dbReference type="NCBI Taxonomy" id="1802636"/>
    <lineage>
        <taxon>Bacteria</taxon>
        <taxon>Katanobacteria</taxon>
    </lineage>
</organism>
<evidence type="ECO:0000256" key="7">
    <source>
        <dbReference type="HAMAP-Rule" id="MF_00009"/>
    </source>
</evidence>
<evidence type="ECO:0000256" key="6">
    <source>
        <dbReference type="ARBA" id="ARBA00022833"/>
    </source>
</evidence>
<evidence type="ECO:0000256" key="1">
    <source>
        <dbReference type="ARBA" id="ARBA00010875"/>
    </source>
</evidence>
<comment type="similarity">
    <text evidence="1 7">Belongs to the endoribonuclease YbeY family.</text>
</comment>
<dbReference type="GO" id="GO:0006364">
    <property type="term" value="P:rRNA processing"/>
    <property type="evidence" value="ECO:0007669"/>
    <property type="project" value="UniProtKB-UniRule"/>
</dbReference>
<keyword evidence="2 7" id="KW-0540">Nuclease</keyword>
<sequence length="98" mass="11149">MQISKKDIQIQITITNDATIQKLNKDFRKKDFPTDVLSFELNERVGEDGKMLLGEVIINKDQAQRQAAEYGNDLEHELADLAAHGVLHLLGVHHEEEK</sequence>
<dbReference type="EMBL" id="MEVT01000006">
    <property type="protein sequence ID" value="OGC63346.1"/>
    <property type="molecule type" value="Genomic_DNA"/>
</dbReference>
<keyword evidence="7" id="KW-0698">rRNA processing</keyword>
<comment type="cofactor">
    <cofactor evidence="7">
        <name>Zn(2+)</name>
        <dbReference type="ChEBI" id="CHEBI:29105"/>
    </cofactor>
    <text evidence="7">Binds 1 zinc ion.</text>
</comment>
<gene>
    <name evidence="7" type="primary">ybeY</name>
    <name evidence="8" type="ORF">A2264_01270</name>
</gene>
<keyword evidence="3 7" id="KW-0479">Metal-binding</keyword>
<dbReference type="InterPro" id="IPR023091">
    <property type="entry name" value="MetalPrtase_cat_dom_sf_prd"/>
</dbReference>
<dbReference type="HAMAP" id="MF_00009">
    <property type="entry name" value="Endoribonucl_YbeY"/>
    <property type="match status" value="1"/>
</dbReference>
<accession>A0A1F4W1Q6</accession>
<dbReference type="Pfam" id="PF02130">
    <property type="entry name" value="YbeY"/>
    <property type="match status" value="1"/>
</dbReference>
<proteinExistence type="inferred from homology"/>
<dbReference type="Gene3D" id="3.40.390.30">
    <property type="entry name" value="Metalloproteases ('zincins'), catalytic domain"/>
    <property type="match status" value="1"/>
</dbReference>
<name>A0A1F4W1Q6_UNCKA</name>
<keyword evidence="5 7" id="KW-0378">Hydrolase</keyword>
<dbReference type="GO" id="GO:0004521">
    <property type="term" value="F:RNA endonuclease activity"/>
    <property type="evidence" value="ECO:0007669"/>
    <property type="project" value="UniProtKB-UniRule"/>
</dbReference>
<feature type="binding site" evidence="7">
    <location>
        <position position="88"/>
    </location>
    <ligand>
        <name>Zn(2+)</name>
        <dbReference type="ChEBI" id="CHEBI:29105"/>
        <note>catalytic</note>
    </ligand>
</feature>
<keyword evidence="7" id="KW-0963">Cytoplasm</keyword>
<dbReference type="NCBIfam" id="TIGR00043">
    <property type="entry name" value="rRNA maturation RNase YbeY"/>
    <property type="match status" value="1"/>
</dbReference>
<dbReference type="GO" id="GO:0004222">
    <property type="term" value="F:metalloendopeptidase activity"/>
    <property type="evidence" value="ECO:0007669"/>
    <property type="project" value="InterPro"/>
</dbReference>
<protein>
    <recommendedName>
        <fullName evidence="7">Endoribonuclease YbeY</fullName>
        <ecNumber evidence="7">3.1.-.-</ecNumber>
    </recommendedName>
</protein>
<comment type="caution">
    <text evidence="8">The sequence shown here is derived from an EMBL/GenBank/DDBJ whole genome shotgun (WGS) entry which is preliminary data.</text>
</comment>
<keyword evidence="4 7" id="KW-0255">Endonuclease</keyword>
<evidence type="ECO:0000256" key="4">
    <source>
        <dbReference type="ARBA" id="ARBA00022759"/>
    </source>
</evidence>
<evidence type="ECO:0000313" key="9">
    <source>
        <dbReference type="Proteomes" id="UP000176614"/>
    </source>
</evidence>
<dbReference type="GO" id="GO:0008270">
    <property type="term" value="F:zinc ion binding"/>
    <property type="evidence" value="ECO:0007669"/>
    <property type="project" value="UniProtKB-UniRule"/>
</dbReference>